<accession>A0A9Q1BLH4</accession>
<dbReference type="EMBL" id="JAIZAY010000015">
    <property type="protein sequence ID" value="KAJ8028847.1"/>
    <property type="molecule type" value="Genomic_DNA"/>
</dbReference>
<evidence type="ECO:0000256" key="2">
    <source>
        <dbReference type="ARBA" id="ARBA00037583"/>
    </source>
</evidence>
<comment type="similarity">
    <text evidence="1 6 7">Belongs to the glutamine synthetase family.</text>
</comment>
<dbReference type="AlphaFoldDB" id="A0A9Q1BLH4"/>
<proteinExistence type="inferred from homology"/>
<evidence type="ECO:0000256" key="6">
    <source>
        <dbReference type="PROSITE-ProRule" id="PRU01330"/>
    </source>
</evidence>
<dbReference type="InterPro" id="IPR036651">
    <property type="entry name" value="Gln_synt_N_sf"/>
</dbReference>
<dbReference type="GO" id="GO:0016020">
    <property type="term" value="C:membrane"/>
    <property type="evidence" value="ECO:0007669"/>
    <property type="project" value="TreeGrafter"/>
</dbReference>
<evidence type="ECO:0000259" key="9">
    <source>
        <dbReference type="PROSITE" id="PS51987"/>
    </source>
</evidence>
<dbReference type="InterPro" id="IPR008147">
    <property type="entry name" value="Gln_synt_N"/>
</dbReference>
<dbReference type="SUPFAM" id="SSF55931">
    <property type="entry name" value="Glutamine synthetase/guanido kinase"/>
    <property type="match status" value="1"/>
</dbReference>
<dbReference type="InterPro" id="IPR014746">
    <property type="entry name" value="Gln_synth/guanido_kin_cat_dom"/>
</dbReference>
<gene>
    <name evidence="10" type="ORF">HOLleu_31204</name>
</gene>
<evidence type="ECO:0000313" key="11">
    <source>
        <dbReference type="Proteomes" id="UP001152320"/>
    </source>
</evidence>
<feature type="domain" description="GS beta-grasp" evidence="8">
    <location>
        <begin position="13"/>
        <end position="107"/>
    </location>
</feature>
<evidence type="ECO:0000256" key="4">
    <source>
        <dbReference type="ARBA" id="ARBA00039404"/>
    </source>
</evidence>
<dbReference type="PANTHER" id="PTHR43407:SF1">
    <property type="entry name" value="LENGSIN"/>
    <property type="match status" value="1"/>
</dbReference>
<dbReference type="SUPFAM" id="SSF54368">
    <property type="entry name" value="Glutamine synthetase, N-terminal domain"/>
    <property type="match status" value="1"/>
</dbReference>
<evidence type="ECO:0000256" key="5">
    <source>
        <dbReference type="ARBA" id="ARBA00042675"/>
    </source>
</evidence>
<keyword evidence="11" id="KW-1185">Reference proteome</keyword>
<evidence type="ECO:0000256" key="7">
    <source>
        <dbReference type="RuleBase" id="RU000384"/>
    </source>
</evidence>
<organism evidence="10 11">
    <name type="scientific">Holothuria leucospilota</name>
    <name type="common">Black long sea cucumber</name>
    <name type="synonym">Mertensiothuria leucospilota</name>
    <dbReference type="NCBI Taxonomy" id="206669"/>
    <lineage>
        <taxon>Eukaryota</taxon>
        <taxon>Metazoa</taxon>
        <taxon>Echinodermata</taxon>
        <taxon>Eleutherozoa</taxon>
        <taxon>Echinozoa</taxon>
        <taxon>Holothuroidea</taxon>
        <taxon>Aspidochirotacea</taxon>
        <taxon>Aspidochirotida</taxon>
        <taxon>Holothuriidae</taxon>
        <taxon>Holothuria</taxon>
    </lineage>
</organism>
<dbReference type="SMART" id="SM01230">
    <property type="entry name" value="Gln-synt_C"/>
    <property type="match status" value="1"/>
</dbReference>
<comment type="caution">
    <text evidence="10">The sequence shown here is derived from an EMBL/GenBank/DDBJ whole genome shotgun (WGS) entry which is preliminary data.</text>
</comment>
<dbReference type="Gene3D" id="3.10.20.70">
    <property type="entry name" value="Glutamine synthetase, N-terminal domain"/>
    <property type="match status" value="1"/>
</dbReference>
<protein>
    <recommendedName>
        <fullName evidence="4">Lengsin</fullName>
    </recommendedName>
    <alternativeName>
        <fullName evidence="5">Glutamate-ammonia ligase domain-containing protein 1</fullName>
    </alternativeName>
</protein>
<dbReference type="GO" id="GO:0004356">
    <property type="term" value="F:glutamine synthetase activity"/>
    <property type="evidence" value="ECO:0007669"/>
    <property type="project" value="InterPro"/>
</dbReference>
<evidence type="ECO:0000256" key="3">
    <source>
        <dbReference type="ARBA" id="ARBA00038790"/>
    </source>
</evidence>
<dbReference type="GO" id="GO:0005737">
    <property type="term" value="C:cytoplasm"/>
    <property type="evidence" value="ECO:0007669"/>
    <property type="project" value="TreeGrafter"/>
</dbReference>
<evidence type="ECO:0000259" key="8">
    <source>
        <dbReference type="PROSITE" id="PS51986"/>
    </source>
</evidence>
<dbReference type="FunFam" id="3.10.20.70:FF:000007">
    <property type="entry name" value="LOW QUALITY PROTEIN: lengsin"/>
    <property type="match status" value="1"/>
</dbReference>
<feature type="domain" description="GS catalytic" evidence="9">
    <location>
        <begin position="113"/>
        <end position="449"/>
    </location>
</feature>
<sequence length="449" mass="50071">MSLQRAMQEIEDNNVEIVRFEISDFYGISHSKSIPARHFTAKASTGVPFFFGHLSYDPQGGSAMGTGYREKMKYGDAVYYPDLETFRRVPWAQETARVITFPMYQGEIVKGYPRTVAEKLLKEMKEMGFSLYSSHEHEFFVFDAETKKPITDGVQVRATIRLAKHNDFIMQIAKQLPIMGVDLESIETEYAPGQFEISYKPVFGLQAADNAFTYKNGIKEIAQSHGFLASFVTKPFADQSGSSAHFNHSLWDVTGKKCLTYDANSPYGLSKVFEHWMAGILYHAPAIAVLMSPTVNCLTRYKEHDFAPGNVTWGIDNRSTALRVKINGENGTYVENRMGAAGGCPYTSLAATVAAGMDGIRNRYPLPPPVEGIAYDEADIPPGTINLPVDMKTALEELINDSVVCDAFGEEFIECFVALKTHEAKLEAAAIENGMDHSEWARSFYSDYM</sequence>
<dbReference type="PROSITE" id="PS51987">
    <property type="entry name" value="GS_CATALYTIC"/>
    <property type="match status" value="1"/>
</dbReference>
<comment type="function">
    <text evidence="2">May act as a component of the cytoskeleton or as a chaperone for the reorganization of intermediate filament proteins during terminal differentiation in the lens. Does not seem to have enzymatic activity.</text>
</comment>
<evidence type="ECO:0000256" key="1">
    <source>
        <dbReference type="ARBA" id="ARBA00009897"/>
    </source>
</evidence>
<dbReference type="Pfam" id="PF00120">
    <property type="entry name" value="Gln-synt_C"/>
    <property type="match status" value="1"/>
</dbReference>
<dbReference type="GO" id="GO:0006542">
    <property type="term" value="P:glutamine biosynthetic process"/>
    <property type="evidence" value="ECO:0007669"/>
    <property type="project" value="InterPro"/>
</dbReference>
<reference evidence="10" key="1">
    <citation type="submission" date="2021-10" db="EMBL/GenBank/DDBJ databases">
        <title>Tropical sea cucumber genome reveals ecological adaptation and Cuvierian tubules defense mechanism.</title>
        <authorList>
            <person name="Chen T."/>
        </authorList>
    </citation>
    <scope>NUCLEOTIDE SEQUENCE</scope>
    <source>
        <strain evidence="10">Nanhai2018</strain>
        <tissue evidence="10">Muscle</tissue>
    </source>
</reference>
<evidence type="ECO:0000313" key="10">
    <source>
        <dbReference type="EMBL" id="KAJ8028847.1"/>
    </source>
</evidence>
<dbReference type="FunFam" id="3.30.590.10:FF:000009">
    <property type="entry name" value="Lengsin, lens protein with glutamine synthetase domain"/>
    <property type="match status" value="1"/>
</dbReference>
<dbReference type="PANTHER" id="PTHR43407">
    <property type="entry name" value="GLUTAMINE SYNTHETASE"/>
    <property type="match status" value="1"/>
</dbReference>
<comment type="subunit">
    <text evidence="3">Dodecamer. Interacts with BFSP2 and VIM.</text>
</comment>
<name>A0A9Q1BLH4_HOLLE</name>
<dbReference type="PROSITE" id="PS51986">
    <property type="entry name" value="GS_BETA_GRASP"/>
    <property type="match status" value="1"/>
</dbReference>
<dbReference type="Gene3D" id="3.30.590.10">
    <property type="entry name" value="Glutamine synthetase/guanido kinase, catalytic domain"/>
    <property type="match status" value="1"/>
</dbReference>
<dbReference type="Proteomes" id="UP001152320">
    <property type="component" value="Chromosome 15"/>
</dbReference>
<dbReference type="InterPro" id="IPR008146">
    <property type="entry name" value="Gln_synth_cat_dom"/>
</dbReference>
<dbReference type="OrthoDB" id="77835at2759"/>